<organism evidence="2 3">
    <name type="scientific">Photobacterium frigidiphilum</name>
    <dbReference type="NCBI Taxonomy" id="264736"/>
    <lineage>
        <taxon>Bacteria</taxon>
        <taxon>Pseudomonadati</taxon>
        <taxon>Pseudomonadota</taxon>
        <taxon>Gammaproteobacteria</taxon>
        <taxon>Vibrionales</taxon>
        <taxon>Vibrionaceae</taxon>
        <taxon>Photobacterium</taxon>
    </lineage>
</organism>
<name>A0A2T3JMA2_9GAMM</name>
<dbReference type="PROSITE" id="PS51186">
    <property type="entry name" value="GNAT"/>
    <property type="match status" value="1"/>
</dbReference>
<feature type="domain" description="N-acetyltransferase" evidence="1">
    <location>
        <begin position="1"/>
        <end position="140"/>
    </location>
</feature>
<evidence type="ECO:0000313" key="3">
    <source>
        <dbReference type="Proteomes" id="UP000240987"/>
    </source>
</evidence>
<keyword evidence="3" id="KW-1185">Reference proteome</keyword>
<dbReference type="InterPro" id="IPR000182">
    <property type="entry name" value="GNAT_dom"/>
</dbReference>
<dbReference type="CDD" id="cd04301">
    <property type="entry name" value="NAT_SF"/>
    <property type="match status" value="1"/>
</dbReference>
<dbReference type="Pfam" id="PF00583">
    <property type="entry name" value="Acetyltransf_1"/>
    <property type="match status" value="1"/>
</dbReference>
<evidence type="ECO:0000259" key="1">
    <source>
        <dbReference type="PROSITE" id="PS51186"/>
    </source>
</evidence>
<evidence type="ECO:0000313" key="2">
    <source>
        <dbReference type="EMBL" id="PSU50164.1"/>
    </source>
</evidence>
<sequence>MEIKTFSDKYRNALRSIYLESRKSTFTWLETSTYQLLDFDQDTEAERIHVALEGDDVLGFISVWEPDNFIHHLYVSDHANGIGVGTQLLETAKNLSDKPLTLKCMNKNDMALKFYTSKGFVIASQGSDDYCDYYVMTNCL</sequence>
<proteinExistence type="predicted"/>
<dbReference type="EMBL" id="PYMJ01000004">
    <property type="protein sequence ID" value="PSU50164.1"/>
    <property type="molecule type" value="Genomic_DNA"/>
</dbReference>
<dbReference type="RefSeq" id="WP_107241779.1">
    <property type="nucleotide sequence ID" value="NZ_PYMJ01000004.1"/>
</dbReference>
<dbReference type="GO" id="GO:0016747">
    <property type="term" value="F:acyltransferase activity, transferring groups other than amino-acyl groups"/>
    <property type="evidence" value="ECO:0007669"/>
    <property type="project" value="InterPro"/>
</dbReference>
<keyword evidence="2" id="KW-0808">Transferase</keyword>
<dbReference type="SUPFAM" id="SSF55729">
    <property type="entry name" value="Acyl-CoA N-acyltransferases (Nat)"/>
    <property type="match status" value="1"/>
</dbReference>
<comment type="caution">
    <text evidence="2">The sequence shown here is derived from an EMBL/GenBank/DDBJ whole genome shotgun (WGS) entry which is preliminary data.</text>
</comment>
<reference evidence="2 3" key="1">
    <citation type="submission" date="2018-01" db="EMBL/GenBank/DDBJ databases">
        <title>Whole genome sequencing of Histamine producing bacteria.</title>
        <authorList>
            <person name="Butler K."/>
        </authorList>
    </citation>
    <scope>NUCLEOTIDE SEQUENCE [LARGE SCALE GENOMIC DNA]</scope>
    <source>
        <strain evidence="2 3">JCM 12947</strain>
    </source>
</reference>
<dbReference type="AlphaFoldDB" id="A0A2T3JMA2"/>
<dbReference type="InterPro" id="IPR016181">
    <property type="entry name" value="Acyl_CoA_acyltransferase"/>
</dbReference>
<protein>
    <submittedName>
        <fullName evidence="2">GNAT family N-acetyltransferase</fullName>
    </submittedName>
</protein>
<gene>
    <name evidence="2" type="ORF">C9J12_05350</name>
</gene>
<dbReference type="Proteomes" id="UP000240987">
    <property type="component" value="Unassembled WGS sequence"/>
</dbReference>
<dbReference type="Gene3D" id="3.40.630.30">
    <property type="match status" value="1"/>
</dbReference>
<accession>A0A2T3JMA2</accession>
<dbReference type="OrthoDB" id="9789605at2"/>